<sequence length="327" mass="36040">MPLQPSAASPTIGDTLGALYIGSVLAAVLFGITNLQVVIYYKKYPNDWWFYRYSVALLWVLDTLHIVLSSHAIYFYLIDKYGDLVGALESNNLSMKLQLDVNVVIAVYVQGLYAIRLWKFGAHLHRILQWFVLLAVAASLGASIFVIYDITVVPNLISVSTIKTGIYTFSGTLAATDVIIALTMSYYLHKSKMTTVFSSTAGLIFGLMRLVLTSGLATSACSILTLITFIVLPESLIFLGIHFTLSKFYVNSLLAMLNYRREKRVKSPDTERAGQSLSAILQFTPDCFKRTASEANVSIALTEIQDTSTLDSKLNSPKGTIDSEGLN</sequence>
<feature type="transmembrane region" description="Helical" evidence="1">
    <location>
        <begin position="127"/>
        <end position="148"/>
    </location>
</feature>
<keyword evidence="4" id="KW-1185">Reference proteome</keyword>
<comment type="caution">
    <text evidence="3">The sequence shown here is derived from an EMBL/GenBank/DDBJ whole genome shotgun (WGS) entry which is preliminary data.</text>
</comment>
<keyword evidence="1" id="KW-0472">Membrane</keyword>
<dbReference type="Proteomes" id="UP001175227">
    <property type="component" value="Unassembled WGS sequence"/>
</dbReference>
<feature type="domain" description="DUF6534" evidence="2">
    <location>
        <begin position="174"/>
        <end position="261"/>
    </location>
</feature>
<feature type="transmembrane region" description="Helical" evidence="1">
    <location>
        <begin position="20"/>
        <end position="41"/>
    </location>
</feature>
<keyword evidence="1" id="KW-1133">Transmembrane helix</keyword>
<reference evidence="3" key="1">
    <citation type="submission" date="2023-06" db="EMBL/GenBank/DDBJ databases">
        <authorList>
            <consortium name="Lawrence Berkeley National Laboratory"/>
            <person name="Ahrendt S."/>
            <person name="Sahu N."/>
            <person name="Indic B."/>
            <person name="Wong-Bajracharya J."/>
            <person name="Merenyi Z."/>
            <person name="Ke H.-M."/>
            <person name="Monk M."/>
            <person name="Kocsube S."/>
            <person name="Drula E."/>
            <person name="Lipzen A."/>
            <person name="Balint B."/>
            <person name="Henrissat B."/>
            <person name="Andreopoulos B."/>
            <person name="Martin F.M."/>
            <person name="Harder C.B."/>
            <person name="Rigling D."/>
            <person name="Ford K.L."/>
            <person name="Foster G.D."/>
            <person name="Pangilinan J."/>
            <person name="Papanicolaou A."/>
            <person name="Barry K."/>
            <person name="LaButti K."/>
            <person name="Viragh M."/>
            <person name="Koriabine M."/>
            <person name="Yan M."/>
            <person name="Riley R."/>
            <person name="Champramary S."/>
            <person name="Plett K.L."/>
            <person name="Tsai I.J."/>
            <person name="Slot J."/>
            <person name="Sipos G."/>
            <person name="Plett J."/>
            <person name="Nagy L.G."/>
            <person name="Grigoriev I.V."/>
        </authorList>
    </citation>
    <scope>NUCLEOTIDE SEQUENCE</scope>
    <source>
        <strain evidence="3">ICMP 16352</strain>
    </source>
</reference>
<dbReference type="AlphaFoldDB" id="A0AA39NUL2"/>
<evidence type="ECO:0000313" key="3">
    <source>
        <dbReference type="EMBL" id="KAK0471874.1"/>
    </source>
</evidence>
<accession>A0AA39NUL2</accession>
<dbReference type="PANTHER" id="PTHR40465">
    <property type="entry name" value="CHROMOSOME 1, WHOLE GENOME SHOTGUN SEQUENCE"/>
    <property type="match status" value="1"/>
</dbReference>
<feature type="transmembrane region" description="Helical" evidence="1">
    <location>
        <begin position="53"/>
        <end position="77"/>
    </location>
</feature>
<dbReference type="PANTHER" id="PTHR40465:SF1">
    <property type="entry name" value="DUF6534 DOMAIN-CONTAINING PROTEIN"/>
    <property type="match status" value="1"/>
</dbReference>
<evidence type="ECO:0000256" key="1">
    <source>
        <dbReference type="SAM" id="Phobius"/>
    </source>
</evidence>
<organism evidence="3 4">
    <name type="scientific">Armillaria novae-zelandiae</name>
    <dbReference type="NCBI Taxonomy" id="153914"/>
    <lineage>
        <taxon>Eukaryota</taxon>
        <taxon>Fungi</taxon>
        <taxon>Dikarya</taxon>
        <taxon>Basidiomycota</taxon>
        <taxon>Agaricomycotina</taxon>
        <taxon>Agaricomycetes</taxon>
        <taxon>Agaricomycetidae</taxon>
        <taxon>Agaricales</taxon>
        <taxon>Marasmiineae</taxon>
        <taxon>Physalacriaceae</taxon>
        <taxon>Armillaria</taxon>
    </lineage>
</organism>
<name>A0AA39NUL2_9AGAR</name>
<keyword evidence="1" id="KW-0812">Transmembrane</keyword>
<proteinExistence type="predicted"/>
<feature type="transmembrane region" description="Helical" evidence="1">
    <location>
        <begin position="210"/>
        <end position="231"/>
    </location>
</feature>
<gene>
    <name evidence="3" type="ORF">IW261DRAFT_1571565</name>
</gene>
<dbReference type="InterPro" id="IPR045339">
    <property type="entry name" value="DUF6534"/>
</dbReference>
<dbReference type="Pfam" id="PF20152">
    <property type="entry name" value="DUF6534"/>
    <property type="match status" value="1"/>
</dbReference>
<protein>
    <recommendedName>
        <fullName evidence="2">DUF6534 domain-containing protein</fullName>
    </recommendedName>
</protein>
<feature type="transmembrane region" description="Helical" evidence="1">
    <location>
        <begin position="237"/>
        <end position="257"/>
    </location>
</feature>
<evidence type="ECO:0000259" key="2">
    <source>
        <dbReference type="Pfam" id="PF20152"/>
    </source>
</evidence>
<feature type="transmembrane region" description="Helical" evidence="1">
    <location>
        <begin position="168"/>
        <end position="189"/>
    </location>
</feature>
<dbReference type="EMBL" id="JAUEPR010000046">
    <property type="protein sequence ID" value="KAK0471874.1"/>
    <property type="molecule type" value="Genomic_DNA"/>
</dbReference>
<evidence type="ECO:0000313" key="4">
    <source>
        <dbReference type="Proteomes" id="UP001175227"/>
    </source>
</evidence>
<feature type="transmembrane region" description="Helical" evidence="1">
    <location>
        <begin position="97"/>
        <end position="115"/>
    </location>
</feature>